<feature type="transmembrane region" description="Helical" evidence="1">
    <location>
        <begin position="145"/>
        <end position="168"/>
    </location>
</feature>
<organism evidence="3 4">
    <name type="scientific">Chaetoceros tenuissimus</name>
    <dbReference type="NCBI Taxonomy" id="426638"/>
    <lineage>
        <taxon>Eukaryota</taxon>
        <taxon>Sar</taxon>
        <taxon>Stramenopiles</taxon>
        <taxon>Ochrophyta</taxon>
        <taxon>Bacillariophyta</taxon>
        <taxon>Coscinodiscophyceae</taxon>
        <taxon>Chaetocerotophycidae</taxon>
        <taxon>Chaetocerotales</taxon>
        <taxon>Chaetocerotaceae</taxon>
        <taxon>Chaetoceros</taxon>
    </lineage>
</organism>
<feature type="transmembrane region" description="Helical" evidence="1">
    <location>
        <begin position="107"/>
        <end position="125"/>
    </location>
</feature>
<evidence type="ECO:0000256" key="2">
    <source>
        <dbReference type="SAM" id="SignalP"/>
    </source>
</evidence>
<dbReference type="EMBL" id="BLLK01000069">
    <property type="protein sequence ID" value="GFH60506.1"/>
    <property type="molecule type" value="Genomic_DNA"/>
</dbReference>
<comment type="caution">
    <text evidence="3">The sequence shown here is derived from an EMBL/GenBank/DDBJ whole genome shotgun (WGS) entry which is preliminary data.</text>
</comment>
<keyword evidence="2" id="KW-0732">Signal</keyword>
<dbReference type="AlphaFoldDB" id="A0AAD3D9R7"/>
<name>A0AAD3D9R7_9STRA</name>
<reference evidence="3 4" key="1">
    <citation type="journal article" date="2021" name="Sci. Rep.">
        <title>The genome of the diatom Chaetoceros tenuissimus carries an ancient integrated fragment of an extant virus.</title>
        <authorList>
            <person name="Hongo Y."/>
            <person name="Kimura K."/>
            <person name="Takaki Y."/>
            <person name="Yoshida Y."/>
            <person name="Baba S."/>
            <person name="Kobayashi G."/>
            <person name="Nagasaki K."/>
            <person name="Hano T."/>
            <person name="Tomaru Y."/>
        </authorList>
    </citation>
    <scope>NUCLEOTIDE SEQUENCE [LARGE SCALE GENOMIC DNA]</scope>
    <source>
        <strain evidence="3 4">NIES-3715</strain>
    </source>
</reference>
<evidence type="ECO:0000256" key="1">
    <source>
        <dbReference type="SAM" id="Phobius"/>
    </source>
</evidence>
<gene>
    <name evidence="3" type="ORF">CTEN210_16982</name>
</gene>
<sequence length="279" mass="31446">MKVLGALSLGLLQVTHGLRQPSFVTRIRNPTLATQNSIVKLRGGNQYGQNPPGQYQPDQWEGENIGMQNESVEERLEAWRQQQQYKYEHQTPLDAASPREEDGKMKLLASVSKGSIGLFFFILMWRSVHHYELADQSFSGATRLFFVIPPVLLFIGNMAGMAGSVMSSGSMGKKRMKAILNLNKLMEMTLMAYNIMRLVLVPSKLVLREIYVGRTLSNFLFLVQCQLFTKVTWNAAQVKASTAAETSYGTFDDSQDYAHNEDTYQSYDGYSGQASNEWN</sequence>
<keyword evidence="1" id="KW-1133">Transmembrane helix</keyword>
<keyword evidence="1" id="KW-0812">Transmembrane</keyword>
<feature type="signal peptide" evidence="2">
    <location>
        <begin position="1"/>
        <end position="17"/>
    </location>
</feature>
<feature type="chain" id="PRO_5042157625" evidence="2">
    <location>
        <begin position="18"/>
        <end position="279"/>
    </location>
</feature>
<evidence type="ECO:0000313" key="4">
    <source>
        <dbReference type="Proteomes" id="UP001054902"/>
    </source>
</evidence>
<keyword evidence="4" id="KW-1185">Reference proteome</keyword>
<protein>
    <submittedName>
        <fullName evidence="3">Uncharacterized protein</fullName>
    </submittedName>
</protein>
<keyword evidence="1" id="KW-0472">Membrane</keyword>
<dbReference type="Proteomes" id="UP001054902">
    <property type="component" value="Unassembled WGS sequence"/>
</dbReference>
<proteinExistence type="predicted"/>
<accession>A0AAD3D9R7</accession>
<evidence type="ECO:0000313" key="3">
    <source>
        <dbReference type="EMBL" id="GFH60506.1"/>
    </source>
</evidence>